<dbReference type="EMBL" id="QLLR01000019">
    <property type="protein sequence ID" value="RAJ28112.1"/>
    <property type="molecule type" value="Genomic_DNA"/>
</dbReference>
<proteinExistence type="predicted"/>
<organism evidence="3 4">
    <name type="scientific">Pedobacter cryoconitis</name>
    <dbReference type="NCBI Taxonomy" id="188932"/>
    <lineage>
        <taxon>Bacteria</taxon>
        <taxon>Pseudomonadati</taxon>
        <taxon>Bacteroidota</taxon>
        <taxon>Sphingobacteriia</taxon>
        <taxon>Sphingobacteriales</taxon>
        <taxon>Sphingobacteriaceae</taxon>
        <taxon>Pedobacter</taxon>
    </lineage>
</organism>
<feature type="signal peptide" evidence="2">
    <location>
        <begin position="1"/>
        <end position="19"/>
    </location>
</feature>
<name>A0A327SI28_9SPHI</name>
<evidence type="ECO:0000256" key="2">
    <source>
        <dbReference type="SAM" id="SignalP"/>
    </source>
</evidence>
<evidence type="ECO:0000313" key="4">
    <source>
        <dbReference type="Proteomes" id="UP000249754"/>
    </source>
</evidence>
<dbReference type="OrthoDB" id="763622at2"/>
<evidence type="ECO:0000313" key="3">
    <source>
        <dbReference type="EMBL" id="RAJ28112.1"/>
    </source>
</evidence>
<feature type="region of interest" description="Disordered" evidence="1">
    <location>
        <begin position="96"/>
        <end position="120"/>
    </location>
</feature>
<dbReference type="AlphaFoldDB" id="A0A327SI28"/>
<gene>
    <name evidence="3" type="ORF">LY11_03432</name>
</gene>
<sequence length="120" mass="13784">MRVWLARVFIGLAFCLLLAHNLFPHHHDEEAKEFGVDQHDHHKDHSATPFDNVKLDGDLIQKVDFDHTIVCIPIIVSFVEYNFSQFLEIITPEFGTRPPEYPPTKLDADTSTLRGPPVYC</sequence>
<keyword evidence="2" id="KW-0732">Signal</keyword>
<protein>
    <submittedName>
        <fullName evidence="3">Uncharacterized protein</fullName>
    </submittedName>
</protein>
<dbReference type="Proteomes" id="UP000249754">
    <property type="component" value="Unassembled WGS sequence"/>
</dbReference>
<feature type="chain" id="PRO_5016442360" evidence="2">
    <location>
        <begin position="20"/>
        <end position="120"/>
    </location>
</feature>
<comment type="caution">
    <text evidence="3">The sequence shown here is derived from an EMBL/GenBank/DDBJ whole genome shotgun (WGS) entry which is preliminary data.</text>
</comment>
<reference evidence="3 4" key="1">
    <citation type="submission" date="2018-06" db="EMBL/GenBank/DDBJ databases">
        <title>Genomic Encyclopedia of Archaeal and Bacterial Type Strains, Phase II (KMG-II): from individual species to whole genera.</title>
        <authorList>
            <person name="Goeker M."/>
        </authorList>
    </citation>
    <scope>NUCLEOTIDE SEQUENCE [LARGE SCALE GENOMIC DNA]</scope>
    <source>
        <strain evidence="3 4">DSM 14825</strain>
    </source>
</reference>
<dbReference type="RefSeq" id="WP_111634849.1">
    <property type="nucleotide sequence ID" value="NZ_QLLR01000019.1"/>
</dbReference>
<accession>A0A327SI28</accession>
<evidence type="ECO:0000256" key="1">
    <source>
        <dbReference type="SAM" id="MobiDB-lite"/>
    </source>
</evidence>